<dbReference type="PANTHER" id="PTHR43163">
    <property type="entry name" value="DIPEPTIDE TRANSPORT SYSTEM PERMEASE PROTEIN DPPB-RELATED"/>
    <property type="match status" value="1"/>
</dbReference>
<dbReference type="PROSITE" id="PS50928">
    <property type="entry name" value="ABC_TM1"/>
    <property type="match status" value="1"/>
</dbReference>
<reference evidence="9 10" key="1">
    <citation type="submission" date="2013-01" db="EMBL/GenBank/DDBJ databases">
        <title>The Genome Sequence of Clostridium colicanis 209318.</title>
        <authorList>
            <consortium name="The Broad Institute Genome Sequencing Platform"/>
            <person name="Earl A."/>
            <person name="Ward D."/>
            <person name="Feldgarden M."/>
            <person name="Gevers D."/>
            <person name="Courvalin P."/>
            <person name="Lambert T."/>
            <person name="Walker B."/>
            <person name="Young S.K."/>
            <person name="Zeng Q."/>
            <person name="Gargeya S."/>
            <person name="Fitzgerald M."/>
            <person name="Haas B."/>
            <person name="Abouelleil A."/>
            <person name="Alvarado L."/>
            <person name="Arachchi H.M."/>
            <person name="Berlin A.M."/>
            <person name="Chapman S.B."/>
            <person name="Dewar J."/>
            <person name="Goldberg J."/>
            <person name="Griggs A."/>
            <person name="Gujja S."/>
            <person name="Hansen M."/>
            <person name="Howarth C."/>
            <person name="Imamovic A."/>
            <person name="Larimer J."/>
            <person name="McCowan C."/>
            <person name="Murphy C."/>
            <person name="Neiman D."/>
            <person name="Pearson M."/>
            <person name="Priest M."/>
            <person name="Roberts A."/>
            <person name="Saif S."/>
            <person name="Shea T."/>
            <person name="Sisk P."/>
            <person name="Sykes S."/>
            <person name="Wortman J."/>
            <person name="Nusbaum C."/>
            <person name="Birren B."/>
        </authorList>
    </citation>
    <scope>NUCLEOTIDE SEQUENCE [LARGE SCALE GENOMIC DNA]</scope>
    <source>
        <strain evidence="9 10">209318</strain>
    </source>
</reference>
<dbReference type="Pfam" id="PF00528">
    <property type="entry name" value="BPD_transp_1"/>
    <property type="match status" value="1"/>
</dbReference>
<dbReference type="Gene3D" id="1.10.3720.10">
    <property type="entry name" value="MetI-like"/>
    <property type="match status" value="1"/>
</dbReference>
<feature type="transmembrane region" description="Helical" evidence="7">
    <location>
        <begin position="113"/>
        <end position="137"/>
    </location>
</feature>
<feature type="transmembrane region" description="Helical" evidence="7">
    <location>
        <begin position="76"/>
        <end position="101"/>
    </location>
</feature>
<feature type="transmembrane region" description="Helical" evidence="7">
    <location>
        <begin position="165"/>
        <end position="183"/>
    </location>
</feature>
<name>N9XU92_9CLOT</name>
<evidence type="ECO:0000256" key="4">
    <source>
        <dbReference type="ARBA" id="ARBA00022692"/>
    </source>
</evidence>
<keyword evidence="6 7" id="KW-0472">Membrane</keyword>
<accession>N9XU92</accession>
<protein>
    <recommendedName>
        <fullName evidence="8">ABC transmembrane type-1 domain-containing protein</fullName>
    </recommendedName>
</protein>
<organism evidence="9 10">
    <name type="scientific">Clostridium thermobutyricum</name>
    <dbReference type="NCBI Taxonomy" id="29372"/>
    <lineage>
        <taxon>Bacteria</taxon>
        <taxon>Bacillati</taxon>
        <taxon>Bacillota</taxon>
        <taxon>Clostridia</taxon>
        <taxon>Eubacteriales</taxon>
        <taxon>Clostridiaceae</taxon>
        <taxon>Clostridium</taxon>
    </lineage>
</organism>
<evidence type="ECO:0000256" key="1">
    <source>
        <dbReference type="ARBA" id="ARBA00004651"/>
    </source>
</evidence>
<dbReference type="PATRIC" id="fig|999411.4.peg.424"/>
<evidence type="ECO:0000256" key="7">
    <source>
        <dbReference type="RuleBase" id="RU363032"/>
    </source>
</evidence>
<feature type="transmembrane region" description="Helical" evidence="7">
    <location>
        <begin position="219"/>
        <end position="241"/>
    </location>
</feature>
<comment type="subcellular location">
    <subcellularLocation>
        <location evidence="1 7">Cell membrane</location>
        <topology evidence="1 7">Multi-pass membrane protein</topology>
    </subcellularLocation>
</comment>
<gene>
    <name evidence="9" type="ORF">HMPREF1092_00439</name>
</gene>
<keyword evidence="10" id="KW-1185">Reference proteome</keyword>
<dbReference type="InterPro" id="IPR035906">
    <property type="entry name" value="MetI-like_sf"/>
</dbReference>
<keyword evidence="4 7" id="KW-0812">Transmembrane</keyword>
<proteinExistence type="inferred from homology"/>
<evidence type="ECO:0000313" key="10">
    <source>
        <dbReference type="Proteomes" id="UP000013097"/>
    </source>
</evidence>
<keyword evidence="5 7" id="KW-1133">Transmembrane helix</keyword>
<evidence type="ECO:0000256" key="2">
    <source>
        <dbReference type="ARBA" id="ARBA00022448"/>
    </source>
</evidence>
<evidence type="ECO:0000256" key="5">
    <source>
        <dbReference type="ARBA" id="ARBA00022989"/>
    </source>
</evidence>
<comment type="similarity">
    <text evidence="7">Belongs to the binding-protein-dependent transport system permease family.</text>
</comment>
<dbReference type="AlphaFoldDB" id="N9XU92"/>
<evidence type="ECO:0000256" key="3">
    <source>
        <dbReference type="ARBA" id="ARBA00022475"/>
    </source>
</evidence>
<evidence type="ECO:0000259" key="8">
    <source>
        <dbReference type="PROSITE" id="PS50928"/>
    </source>
</evidence>
<dbReference type="InterPro" id="IPR000515">
    <property type="entry name" value="MetI-like"/>
</dbReference>
<evidence type="ECO:0000256" key="6">
    <source>
        <dbReference type="ARBA" id="ARBA00023136"/>
    </source>
</evidence>
<dbReference type="SUPFAM" id="SSF161098">
    <property type="entry name" value="MetI-like"/>
    <property type="match status" value="1"/>
</dbReference>
<dbReference type="EMBL" id="AGYT01000007">
    <property type="protein sequence ID" value="ENZ03253.1"/>
    <property type="molecule type" value="Genomic_DNA"/>
</dbReference>
<sequence>MVFYMARLSPGDPLRAYYGETVERMSTYEKEVATKNLGLDKPIYIQYGKWIKNACNGNFGMSFKYKENVINVISDVWINTFILGGLGYILTFLFAILLGLFSALNEDRLIDKIICFIGNISNCIPSFWVSLILILIFGVNLKLLPTSGAYSIGAEGDLFDRIKHLILPITVLIISHLWYYTYIIRNKILEEIREDYVTLCKAKGLTKKIILIKHCIRNVMPSIISIMAISVPHIIGGTYVVEKVFSYPGLGTLSLESAQYHDYNMLLILCLITGALVILSNMIGQWISFNIDPRMKYRGKLEDEI</sequence>
<comment type="caution">
    <text evidence="9">The sequence shown here is derived from an EMBL/GenBank/DDBJ whole genome shotgun (WGS) entry which is preliminary data.</text>
</comment>
<keyword evidence="2 7" id="KW-0813">Transport</keyword>
<dbReference type="PANTHER" id="PTHR43163:SF6">
    <property type="entry name" value="DIPEPTIDE TRANSPORT SYSTEM PERMEASE PROTEIN DPPB-RELATED"/>
    <property type="match status" value="1"/>
</dbReference>
<dbReference type="Proteomes" id="UP000013097">
    <property type="component" value="Unassembled WGS sequence"/>
</dbReference>
<evidence type="ECO:0000313" key="9">
    <source>
        <dbReference type="EMBL" id="ENZ03253.1"/>
    </source>
</evidence>
<feature type="transmembrane region" description="Helical" evidence="7">
    <location>
        <begin position="265"/>
        <end position="289"/>
    </location>
</feature>
<dbReference type="GO" id="GO:0005886">
    <property type="term" value="C:plasma membrane"/>
    <property type="evidence" value="ECO:0007669"/>
    <property type="project" value="UniProtKB-SubCell"/>
</dbReference>
<keyword evidence="3" id="KW-1003">Cell membrane</keyword>
<dbReference type="CDD" id="cd06261">
    <property type="entry name" value="TM_PBP2"/>
    <property type="match status" value="1"/>
</dbReference>
<feature type="domain" description="ABC transmembrane type-1" evidence="8">
    <location>
        <begin position="77"/>
        <end position="284"/>
    </location>
</feature>
<dbReference type="eggNOG" id="COG0601">
    <property type="taxonomic scope" value="Bacteria"/>
</dbReference>
<dbReference type="HOGENOM" id="CLU_036879_1_2_9"/>
<dbReference type="GO" id="GO:0055085">
    <property type="term" value="P:transmembrane transport"/>
    <property type="evidence" value="ECO:0007669"/>
    <property type="project" value="InterPro"/>
</dbReference>